<feature type="region of interest" description="Disordered" evidence="1">
    <location>
        <begin position="216"/>
        <end position="236"/>
    </location>
</feature>
<organism evidence="3 4">
    <name type="scientific">Sporormia fimetaria CBS 119925</name>
    <dbReference type="NCBI Taxonomy" id="1340428"/>
    <lineage>
        <taxon>Eukaryota</taxon>
        <taxon>Fungi</taxon>
        <taxon>Dikarya</taxon>
        <taxon>Ascomycota</taxon>
        <taxon>Pezizomycotina</taxon>
        <taxon>Dothideomycetes</taxon>
        <taxon>Pleosporomycetidae</taxon>
        <taxon>Pleosporales</taxon>
        <taxon>Sporormiaceae</taxon>
        <taxon>Sporormia</taxon>
    </lineage>
</organism>
<dbReference type="PANTHER" id="PTHR33119:SF1">
    <property type="entry name" value="FE2OG DIOXYGENASE DOMAIN-CONTAINING PROTEIN"/>
    <property type="match status" value="1"/>
</dbReference>
<dbReference type="InterPro" id="IPR049192">
    <property type="entry name" value="DUF4246_C"/>
</dbReference>
<gene>
    <name evidence="3" type="ORF">M011DRAFT_494866</name>
</gene>
<dbReference type="PANTHER" id="PTHR33119">
    <property type="entry name" value="IFI3P"/>
    <property type="match status" value="1"/>
</dbReference>
<feature type="domain" description="DUF4246" evidence="2">
    <location>
        <begin position="314"/>
        <end position="397"/>
    </location>
</feature>
<proteinExistence type="predicted"/>
<dbReference type="AlphaFoldDB" id="A0A6A6VC73"/>
<name>A0A6A6VC73_9PLEO</name>
<sequence length="446" mass="50477">MSLVPGRKGPVSGDTHIKGRKVLDDSIVSKWKEEALSMDWDQSIEGGDMDEAMFENSCIVKSDRALAAELKARLTAAVAPLEDVPETQKDWHPGSHCKVLDLVHPSLFPLIYGRSRILPSGSIGLDDCIEKIGSGVPDGLFSTRFQWLPCNVSFPDGQDARIDSYINNLHPEDHKALYSVLEELITLAVPSWNMVLTHNWERIGSQGNRAWTEAVEPIGNSAPTPPPRPREDDEDELTAEVIQECDDEWNSEWEWEIRQHVKPAPTPYEDLSKAKELQVIVKLVNVYLTPEKPEFTGGSWHIEGQLNEHIATQRGFRNIYGLRWHQPANQDIGSVLTREDRLLVFPNGFQHRVGSFKLADPTKPGHRKIVALFLVDPNIRVISTANVPPQQHDWWRRGPCPDVLRERLPNELVDMIADEVEEFAIGLQEAKKLREELMDERGSSWI</sequence>
<feature type="domain" description="DUF4246" evidence="2">
    <location>
        <begin position="55"/>
        <end position="312"/>
    </location>
</feature>
<dbReference type="InterPro" id="IPR025340">
    <property type="entry name" value="DUF4246"/>
</dbReference>
<dbReference type="Proteomes" id="UP000799440">
    <property type="component" value="Unassembled WGS sequence"/>
</dbReference>
<protein>
    <recommendedName>
        <fullName evidence="2">DUF4246 domain-containing protein</fullName>
    </recommendedName>
</protein>
<dbReference type="EMBL" id="MU006576">
    <property type="protein sequence ID" value="KAF2746707.1"/>
    <property type="molecule type" value="Genomic_DNA"/>
</dbReference>
<reference evidence="3" key="1">
    <citation type="journal article" date="2020" name="Stud. Mycol.">
        <title>101 Dothideomycetes genomes: a test case for predicting lifestyles and emergence of pathogens.</title>
        <authorList>
            <person name="Haridas S."/>
            <person name="Albert R."/>
            <person name="Binder M."/>
            <person name="Bloem J."/>
            <person name="Labutti K."/>
            <person name="Salamov A."/>
            <person name="Andreopoulos B."/>
            <person name="Baker S."/>
            <person name="Barry K."/>
            <person name="Bills G."/>
            <person name="Bluhm B."/>
            <person name="Cannon C."/>
            <person name="Castanera R."/>
            <person name="Culley D."/>
            <person name="Daum C."/>
            <person name="Ezra D."/>
            <person name="Gonzalez J."/>
            <person name="Henrissat B."/>
            <person name="Kuo A."/>
            <person name="Liang C."/>
            <person name="Lipzen A."/>
            <person name="Lutzoni F."/>
            <person name="Magnuson J."/>
            <person name="Mondo S."/>
            <person name="Nolan M."/>
            <person name="Ohm R."/>
            <person name="Pangilinan J."/>
            <person name="Park H.-J."/>
            <person name="Ramirez L."/>
            <person name="Alfaro M."/>
            <person name="Sun H."/>
            <person name="Tritt A."/>
            <person name="Yoshinaga Y."/>
            <person name="Zwiers L.-H."/>
            <person name="Turgeon B."/>
            <person name="Goodwin S."/>
            <person name="Spatafora J."/>
            <person name="Crous P."/>
            <person name="Grigoriev I."/>
        </authorList>
    </citation>
    <scope>NUCLEOTIDE SEQUENCE</scope>
    <source>
        <strain evidence="3">CBS 119925</strain>
    </source>
</reference>
<evidence type="ECO:0000313" key="4">
    <source>
        <dbReference type="Proteomes" id="UP000799440"/>
    </source>
</evidence>
<dbReference type="OrthoDB" id="415532at2759"/>
<accession>A0A6A6VC73</accession>
<evidence type="ECO:0000259" key="2">
    <source>
        <dbReference type="Pfam" id="PF14033"/>
    </source>
</evidence>
<dbReference type="Pfam" id="PF14033">
    <property type="entry name" value="DUF4246"/>
    <property type="match status" value="2"/>
</dbReference>
<evidence type="ECO:0000313" key="3">
    <source>
        <dbReference type="EMBL" id="KAF2746707.1"/>
    </source>
</evidence>
<evidence type="ECO:0000256" key="1">
    <source>
        <dbReference type="SAM" id="MobiDB-lite"/>
    </source>
</evidence>
<keyword evidence="4" id="KW-1185">Reference proteome</keyword>